<evidence type="ECO:0000256" key="12">
    <source>
        <dbReference type="RuleBase" id="RU003784"/>
    </source>
</evidence>
<feature type="site" description="Interaction with substrate tRNA" evidence="10">
    <location>
        <position position="106"/>
    </location>
</feature>
<evidence type="ECO:0000313" key="14">
    <source>
        <dbReference type="EMBL" id="SDP17193.1"/>
    </source>
</evidence>
<feature type="site" description="Interaction with substrate tRNA" evidence="10">
    <location>
        <position position="128"/>
    </location>
</feature>
<evidence type="ECO:0000256" key="10">
    <source>
        <dbReference type="HAMAP-Rule" id="MF_00185"/>
    </source>
</evidence>
<evidence type="ECO:0000256" key="11">
    <source>
        <dbReference type="RuleBase" id="RU003783"/>
    </source>
</evidence>
<evidence type="ECO:0000256" key="6">
    <source>
        <dbReference type="ARBA" id="ARBA00022741"/>
    </source>
</evidence>
<dbReference type="PANTHER" id="PTHR11088:SF60">
    <property type="entry name" value="TRNA DIMETHYLALLYLTRANSFERASE"/>
    <property type="match status" value="1"/>
</dbReference>
<evidence type="ECO:0000256" key="8">
    <source>
        <dbReference type="ARBA" id="ARBA00022842"/>
    </source>
</evidence>
<dbReference type="Gene3D" id="3.40.50.300">
    <property type="entry name" value="P-loop containing nucleotide triphosphate hydrolases"/>
    <property type="match status" value="1"/>
</dbReference>
<comment type="cofactor">
    <cofactor evidence="1 10">
        <name>Mg(2+)</name>
        <dbReference type="ChEBI" id="CHEBI:18420"/>
    </cofactor>
</comment>
<keyword evidence="8 10" id="KW-0460">Magnesium</keyword>
<dbReference type="GO" id="GO:0052381">
    <property type="term" value="F:tRNA dimethylallyltransferase activity"/>
    <property type="evidence" value="ECO:0007669"/>
    <property type="project" value="UniProtKB-UniRule"/>
</dbReference>
<proteinExistence type="inferred from homology"/>
<dbReference type="Proteomes" id="UP000199073">
    <property type="component" value="Unassembled WGS sequence"/>
</dbReference>
<dbReference type="InterPro" id="IPR018022">
    <property type="entry name" value="IPT"/>
</dbReference>
<feature type="region of interest" description="Interaction with substrate tRNA" evidence="10">
    <location>
        <begin position="164"/>
        <end position="168"/>
    </location>
</feature>
<dbReference type="GO" id="GO:0006400">
    <property type="term" value="P:tRNA modification"/>
    <property type="evidence" value="ECO:0007669"/>
    <property type="project" value="TreeGrafter"/>
</dbReference>
<dbReference type="HAMAP" id="MF_00185">
    <property type="entry name" value="IPP_trans"/>
    <property type="match status" value="1"/>
</dbReference>
<evidence type="ECO:0000256" key="3">
    <source>
        <dbReference type="ARBA" id="ARBA00005842"/>
    </source>
</evidence>
<keyword evidence="4 10" id="KW-0808">Transferase</keyword>
<dbReference type="InterPro" id="IPR039657">
    <property type="entry name" value="Dimethylallyltransferase"/>
</dbReference>
<name>A0A1H0QIH7_9BACT</name>
<evidence type="ECO:0000256" key="13">
    <source>
        <dbReference type="RuleBase" id="RU003785"/>
    </source>
</evidence>
<comment type="similarity">
    <text evidence="3 10 13">Belongs to the IPP transferase family.</text>
</comment>
<dbReference type="InterPro" id="IPR027417">
    <property type="entry name" value="P-loop_NTPase"/>
</dbReference>
<dbReference type="EMBL" id="FNJI01000012">
    <property type="protein sequence ID" value="SDP17193.1"/>
    <property type="molecule type" value="Genomic_DNA"/>
</dbReference>
<feature type="binding site" evidence="10">
    <location>
        <begin position="17"/>
        <end position="22"/>
    </location>
    <ligand>
        <name>substrate</name>
    </ligand>
</feature>
<dbReference type="AlphaFoldDB" id="A0A1H0QIH7"/>
<comment type="caution">
    <text evidence="10">Lacks conserved residue(s) required for the propagation of feature annotation.</text>
</comment>
<reference evidence="14 15" key="1">
    <citation type="submission" date="2016-10" db="EMBL/GenBank/DDBJ databases">
        <authorList>
            <person name="de Groot N.N."/>
        </authorList>
    </citation>
    <scope>NUCLEOTIDE SEQUENCE [LARGE SCALE GENOMIC DNA]</scope>
    <source>
        <strain evidence="14 15">DSM 12130</strain>
    </source>
</reference>
<evidence type="ECO:0000256" key="5">
    <source>
        <dbReference type="ARBA" id="ARBA00022694"/>
    </source>
</evidence>
<dbReference type="SUPFAM" id="SSF52540">
    <property type="entry name" value="P-loop containing nucleoside triphosphate hydrolases"/>
    <property type="match status" value="2"/>
</dbReference>
<dbReference type="Gene3D" id="1.10.20.140">
    <property type="match status" value="1"/>
</dbReference>
<accession>A0A1H0QIH7</accession>
<gene>
    <name evidence="10" type="primary">miaA</name>
    <name evidence="14" type="ORF">SAMN05660330_01983</name>
</gene>
<dbReference type="PANTHER" id="PTHR11088">
    <property type="entry name" value="TRNA DIMETHYLALLYLTRANSFERASE"/>
    <property type="match status" value="1"/>
</dbReference>
<comment type="catalytic activity">
    <reaction evidence="9 10 11">
        <text>adenosine(37) in tRNA + dimethylallyl diphosphate = N(6)-dimethylallyladenosine(37) in tRNA + diphosphate</text>
        <dbReference type="Rhea" id="RHEA:26482"/>
        <dbReference type="Rhea" id="RHEA-COMP:10162"/>
        <dbReference type="Rhea" id="RHEA-COMP:10375"/>
        <dbReference type="ChEBI" id="CHEBI:33019"/>
        <dbReference type="ChEBI" id="CHEBI:57623"/>
        <dbReference type="ChEBI" id="CHEBI:74411"/>
        <dbReference type="ChEBI" id="CHEBI:74415"/>
        <dbReference type="EC" id="2.5.1.75"/>
    </reaction>
</comment>
<dbReference type="RefSeq" id="WP_176761165.1">
    <property type="nucleotide sequence ID" value="NZ_FNJI01000012.1"/>
</dbReference>
<feature type="binding site" evidence="10">
    <location>
        <begin position="15"/>
        <end position="22"/>
    </location>
    <ligand>
        <name>ATP</name>
        <dbReference type="ChEBI" id="CHEBI:30616"/>
    </ligand>
</feature>
<comment type="function">
    <text evidence="2 10 12">Catalyzes the transfer of a dimethylallyl group onto the adenine at position 37 in tRNAs that read codons beginning with uridine, leading to the formation of N6-(dimethylallyl)adenosine (i(6)A).</text>
</comment>
<organism evidence="14 15">
    <name type="scientific">Desulforhopalus singaporensis</name>
    <dbReference type="NCBI Taxonomy" id="91360"/>
    <lineage>
        <taxon>Bacteria</taxon>
        <taxon>Pseudomonadati</taxon>
        <taxon>Thermodesulfobacteriota</taxon>
        <taxon>Desulfobulbia</taxon>
        <taxon>Desulfobulbales</taxon>
        <taxon>Desulfocapsaceae</taxon>
        <taxon>Desulforhopalus</taxon>
    </lineage>
</organism>
<keyword evidence="7 10" id="KW-0067">ATP-binding</keyword>
<dbReference type="Pfam" id="PF01715">
    <property type="entry name" value="IPPT"/>
    <property type="match status" value="1"/>
</dbReference>
<evidence type="ECO:0000313" key="15">
    <source>
        <dbReference type="Proteomes" id="UP000199073"/>
    </source>
</evidence>
<comment type="subunit">
    <text evidence="10">Monomer.</text>
</comment>
<dbReference type="STRING" id="91360.SAMN05660330_01983"/>
<evidence type="ECO:0000256" key="9">
    <source>
        <dbReference type="ARBA" id="ARBA00049563"/>
    </source>
</evidence>
<evidence type="ECO:0000256" key="7">
    <source>
        <dbReference type="ARBA" id="ARBA00022840"/>
    </source>
</evidence>
<dbReference type="GO" id="GO:0005524">
    <property type="term" value="F:ATP binding"/>
    <property type="evidence" value="ECO:0007669"/>
    <property type="project" value="UniProtKB-UniRule"/>
</dbReference>
<protein>
    <recommendedName>
        <fullName evidence="10">tRNA dimethylallyltransferase</fullName>
        <ecNumber evidence="10">2.5.1.75</ecNumber>
    </recommendedName>
    <alternativeName>
        <fullName evidence="10">Dimethylallyl diphosphate:tRNA dimethylallyltransferase</fullName>
        <shortName evidence="10">DMAPP:tRNA dimethylallyltransferase</shortName>
        <shortName evidence="10">DMATase</shortName>
    </alternativeName>
    <alternativeName>
        <fullName evidence="10">Isopentenyl-diphosphate:tRNA isopentenyltransferase</fullName>
        <shortName evidence="10">IPP transferase</shortName>
        <shortName evidence="10">IPPT</shortName>
        <shortName evidence="10">IPTase</shortName>
    </alternativeName>
</protein>
<keyword evidence="5 10" id="KW-0819">tRNA processing</keyword>
<evidence type="ECO:0000256" key="4">
    <source>
        <dbReference type="ARBA" id="ARBA00022679"/>
    </source>
</evidence>
<evidence type="ECO:0000256" key="2">
    <source>
        <dbReference type="ARBA" id="ARBA00003213"/>
    </source>
</evidence>
<evidence type="ECO:0000256" key="1">
    <source>
        <dbReference type="ARBA" id="ARBA00001946"/>
    </source>
</evidence>
<sequence>MNHDTIEKPVLILVGPTAIGKTRLSLEIAERFNCEIISVDSMQVYRYMDIGTAKATPEERARVPHHLIDIVDPEENYDAARFAEDSLALIRTIHARNKVPLLTGGTGLYLKTLLEGIFPDAPSDSGLREELRQKLASAGSEIMHEQLAAYDRIMATKIHRNDTQRLLRALEVYLLTGRPWSAHLAEHKKNTGRPSFADTLQIGLTCDRQLLYQRINKRTKIMVESGFEDEVRGLLRMGYSPELKSMQSIGYRHMNNYISNKWSFDEMCRLMARDTRRYAKRQYTWFTKMDRLQWYQVEDEIQILKKISGWLGHE</sequence>
<keyword evidence="6 10" id="KW-0547">Nucleotide-binding</keyword>
<keyword evidence="15" id="KW-1185">Reference proteome</keyword>
<feature type="region of interest" description="Interaction with substrate tRNA" evidence="10">
    <location>
        <begin position="40"/>
        <end position="43"/>
    </location>
</feature>
<dbReference type="EC" id="2.5.1.75" evidence="10"/>
<dbReference type="NCBIfam" id="TIGR00174">
    <property type="entry name" value="miaA"/>
    <property type="match status" value="1"/>
</dbReference>